<dbReference type="InterPro" id="IPR011754">
    <property type="entry name" value="Mxa_paralog_2268"/>
</dbReference>
<evidence type="ECO:0008006" key="3">
    <source>
        <dbReference type="Google" id="ProtNLM"/>
    </source>
</evidence>
<reference evidence="1 2" key="1">
    <citation type="submission" date="2017-06" db="EMBL/GenBank/DDBJ databases">
        <title>Sequencing and comparative analysis of myxobacterial genomes.</title>
        <authorList>
            <person name="Rupp O."/>
            <person name="Goesmann A."/>
            <person name="Sogaard-Andersen L."/>
        </authorList>
    </citation>
    <scope>NUCLEOTIDE SEQUENCE [LARGE SCALE GENOMIC DNA]</scope>
    <source>
        <strain evidence="1 2">DSM 52655</strain>
    </source>
</reference>
<dbReference type="AlphaFoldDB" id="A0A250J0T6"/>
<proteinExistence type="predicted"/>
<protein>
    <recommendedName>
        <fullName evidence="3">DUF2381 family protein</fullName>
    </recommendedName>
</protein>
<name>A0A250J0T6_9BACT</name>
<organism evidence="1 2">
    <name type="scientific">Cystobacter fuscus</name>
    <dbReference type="NCBI Taxonomy" id="43"/>
    <lineage>
        <taxon>Bacteria</taxon>
        <taxon>Pseudomonadati</taxon>
        <taxon>Myxococcota</taxon>
        <taxon>Myxococcia</taxon>
        <taxon>Myxococcales</taxon>
        <taxon>Cystobacterineae</taxon>
        <taxon>Archangiaceae</taxon>
        <taxon>Cystobacter</taxon>
    </lineage>
</organism>
<evidence type="ECO:0000313" key="1">
    <source>
        <dbReference type="EMBL" id="ATB37067.1"/>
    </source>
</evidence>
<gene>
    <name evidence="1" type="ORF">CYFUS_002488</name>
</gene>
<accession>A0A250J0T6</accession>
<dbReference type="Proteomes" id="UP000217257">
    <property type="component" value="Chromosome"/>
</dbReference>
<dbReference type="KEGG" id="cfus:CYFUS_002488"/>
<dbReference type="EMBL" id="CP022098">
    <property type="protein sequence ID" value="ATB37067.1"/>
    <property type="molecule type" value="Genomic_DNA"/>
</dbReference>
<evidence type="ECO:0000313" key="2">
    <source>
        <dbReference type="Proteomes" id="UP000217257"/>
    </source>
</evidence>
<dbReference type="Pfam" id="PF09544">
    <property type="entry name" value="DUF2381"/>
    <property type="match status" value="1"/>
</dbReference>
<sequence length="295" mass="33550">MARERFPSVRSVYVRNDPQERAEQLFVTRDVTTVLRFQQPCTDAGTKILGWEGRFEPVVCAGKRVLIEPVQTLEPEDRFLLVVRLADGTEVPFTISGSSWKEGEWPDQQVNVFLEPDAPDALRKQLEEYKERERELWEQLRVESFTGSSENHTLAALLTQGAVRFTPFVARKAWIFKKEDSNIQATVLTDGKEKMAVLFRVTNRDPSTPWRLMDARLFVLPPGFQPPLFVGEGRPFALRTDKKVIPPGETGYVAVVADRSAFDSPQGPTKLFLGIFRHDGMMAAHVTLDRSLFKK</sequence>